<protein>
    <submittedName>
        <fullName evidence="1">Uncharacterized protein</fullName>
    </submittedName>
</protein>
<comment type="caution">
    <text evidence="1">The sequence shown here is derived from an EMBL/GenBank/DDBJ whole genome shotgun (WGS) entry which is preliminary data.</text>
</comment>
<name>A0ACB0YUG6_MELEN</name>
<reference evidence="1" key="1">
    <citation type="submission" date="2023-11" db="EMBL/GenBank/DDBJ databases">
        <authorList>
            <person name="Poullet M."/>
        </authorList>
    </citation>
    <scope>NUCLEOTIDE SEQUENCE</scope>
    <source>
        <strain evidence="1">E1834</strain>
    </source>
</reference>
<gene>
    <name evidence="1" type="ORF">MENTE1834_LOCUS16789</name>
</gene>
<evidence type="ECO:0000313" key="2">
    <source>
        <dbReference type="Proteomes" id="UP001497535"/>
    </source>
</evidence>
<dbReference type="Proteomes" id="UP001497535">
    <property type="component" value="Unassembled WGS sequence"/>
</dbReference>
<accession>A0ACB0YUG6</accession>
<keyword evidence="2" id="KW-1185">Reference proteome</keyword>
<evidence type="ECO:0000313" key="1">
    <source>
        <dbReference type="EMBL" id="CAK5063590.1"/>
    </source>
</evidence>
<proteinExistence type="predicted"/>
<organism evidence="1 2">
    <name type="scientific">Meloidogyne enterolobii</name>
    <name type="common">Root-knot nematode worm</name>
    <name type="synonym">Meloidogyne mayaguensis</name>
    <dbReference type="NCBI Taxonomy" id="390850"/>
    <lineage>
        <taxon>Eukaryota</taxon>
        <taxon>Metazoa</taxon>
        <taxon>Ecdysozoa</taxon>
        <taxon>Nematoda</taxon>
        <taxon>Chromadorea</taxon>
        <taxon>Rhabditida</taxon>
        <taxon>Tylenchina</taxon>
        <taxon>Tylenchomorpha</taxon>
        <taxon>Tylenchoidea</taxon>
        <taxon>Meloidogynidae</taxon>
        <taxon>Meloidogyninae</taxon>
        <taxon>Meloidogyne</taxon>
    </lineage>
</organism>
<sequence>MDFRVSNWVPCRYINKRVEGSYVVVRNFLTRLNFVEKFEWASPSTVECRPNINWAIIQIISKHFPHFVIF</sequence>
<dbReference type="EMBL" id="CAVMJV010000019">
    <property type="protein sequence ID" value="CAK5063590.1"/>
    <property type="molecule type" value="Genomic_DNA"/>
</dbReference>